<evidence type="ECO:0008006" key="4">
    <source>
        <dbReference type="Google" id="ProtNLM"/>
    </source>
</evidence>
<dbReference type="AlphaFoldDB" id="A0A3E1EYC5"/>
<organism evidence="2 3">
    <name type="scientific">Brumimicrobium aurantiacum</name>
    <dbReference type="NCBI Taxonomy" id="1737063"/>
    <lineage>
        <taxon>Bacteria</taxon>
        <taxon>Pseudomonadati</taxon>
        <taxon>Bacteroidota</taxon>
        <taxon>Flavobacteriia</taxon>
        <taxon>Flavobacteriales</taxon>
        <taxon>Crocinitomicaceae</taxon>
        <taxon>Brumimicrobium</taxon>
    </lineage>
</organism>
<dbReference type="EMBL" id="QURB01000003">
    <property type="protein sequence ID" value="RFC54552.1"/>
    <property type="molecule type" value="Genomic_DNA"/>
</dbReference>
<feature type="signal peptide" evidence="1">
    <location>
        <begin position="1"/>
        <end position="22"/>
    </location>
</feature>
<name>A0A3E1EYC5_9FLAO</name>
<comment type="caution">
    <text evidence="2">The sequence shown here is derived from an EMBL/GenBank/DDBJ whole genome shotgun (WGS) entry which is preliminary data.</text>
</comment>
<protein>
    <recommendedName>
        <fullName evidence="4">Lipocalin-like domain-containing protein</fullName>
    </recommendedName>
</protein>
<accession>A0A3E1EYC5</accession>
<evidence type="ECO:0000256" key="1">
    <source>
        <dbReference type="SAM" id="SignalP"/>
    </source>
</evidence>
<dbReference type="PROSITE" id="PS51257">
    <property type="entry name" value="PROKAR_LIPOPROTEIN"/>
    <property type="match status" value="1"/>
</dbReference>
<gene>
    <name evidence="2" type="ORF">DXU93_06070</name>
</gene>
<proteinExistence type="predicted"/>
<reference evidence="2 3" key="1">
    <citation type="submission" date="2018-08" db="EMBL/GenBank/DDBJ databases">
        <title>The draft genome squence of Brumimicrobium sp. N62.</title>
        <authorList>
            <person name="Du Z.-J."/>
            <person name="Luo H.-R."/>
        </authorList>
    </citation>
    <scope>NUCLEOTIDE SEQUENCE [LARGE SCALE GENOMIC DNA]</scope>
    <source>
        <strain evidence="2 3">N62</strain>
    </source>
</reference>
<sequence length="142" mass="16835">MKNKMKYILPILSVLFVLTACSKYEEGPAFSLLTKKSRITGDWKTERKIDKEGDEEFYYTDQTIRILKTGEYEVHQNKDIVIDGEWEFANDNNDFRITYELDENENSEEVLNIEEFEIIRLKSTELWLKDIYGVTIKYVPAM</sequence>
<keyword evidence="3" id="KW-1185">Reference proteome</keyword>
<dbReference type="Proteomes" id="UP000257127">
    <property type="component" value="Unassembled WGS sequence"/>
</dbReference>
<keyword evidence="1" id="KW-0732">Signal</keyword>
<evidence type="ECO:0000313" key="2">
    <source>
        <dbReference type="EMBL" id="RFC54552.1"/>
    </source>
</evidence>
<feature type="chain" id="PRO_5017548780" description="Lipocalin-like domain-containing protein" evidence="1">
    <location>
        <begin position="23"/>
        <end position="142"/>
    </location>
</feature>
<evidence type="ECO:0000313" key="3">
    <source>
        <dbReference type="Proteomes" id="UP000257127"/>
    </source>
</evidence>